<accession>A0A5S9PJ25</accession>
<dbReference type="Pfam" id="PF07969">
    <property type="entry name" value="Amidohydro_3"/>
    <property type="match status" value="2"/>
</dbReference>
<dbReference type="InterPro" id="IPR013108">
    <property type="entry name" value="Amidohydro_3"/>
</dbReference>
<name>A0A5S9PJ25_9GAMM</name>
<dbReference type="SUPFAM" id="SSF51338">
    <property type="entry name" value="Composite domain of metallo-dependent hydrolases"/>
    <property type="match status" value="1"/>
</dbReference>
<sequence length="764" mass="83453">MNPFEDECMDANTPFKKRSPSHRINYRTKTAKGWMLAACAGLLLSACGDSKEETHADIPDANNILFSGGTIISMANKDRIETVEAVWVSDGVIKMAGKLDTIKKAMSAPATSDEKNASEAAAPDVVPDALPDDTAVIDLKGRTLMPGFIEPHGHIVLTTQLSQIADLAPCLPEKFEHREAIGQQKAHVGDIPCPVYIDHALDLLLADEHRYKGTWRVGFGIDPSRMNTNKTQPPSDIFYFTNSPANYIDNYLADKTHHAHDIETPVMMLDQSLHLAYVNRAAIRETLGRNVCESAEKCPGISEKKITSSRYQPADPSARYDYSCSSENICNYTGKLTEPGSYDAFFTTIMKQLDDGQIFLNESPEQFVAEAKSQVKALSDAGLTTFVNGGALSYDEVRYLKALVNEQTNDMRYISLMAWNASDSVGGAPMSSKEIQSTMSDIWQEGNGFLGVQGIKLWADGSTQGCSAWLTTAYAQNGNCSYAGAGHPNYANGEIIAEHLRPYFEAGNYINIHTNGDAASQASVNAFYELSEDCAKDANKNAKSACQKVHTLIHFTVDNQDADAVNAVKRLREKLDVTASHTIGHVAYWGAAFQGILDGDKPSFVKNVAYVNDPHGRAAMIDPIAAEQSANIPFSLHSDMPVTPARPLWLIEQALARQTWIYPNLASKDAQPMPGNQQVQAGNQAKMADKKRMATYQALRAVTIEPARQHQLADKLGSIVVGKRADFVLLEKNPLDVAHDAISGIKVVTTFVDGQPVTPFDQDQ</sequence>
<feature type="domain" description="Amidohydrolase 3" evidence="1">
    <location>
        <begin position="136"/>
        <end position="301"/>
    </location>
</feature>
<dbReference type="InterPro" id="IPR011059">
    <property type="entry name" value="Metal-dep_hydrolase_composite"/>
</dbReference>
<protein>
    <submittedName>
        <fullName evidence="2">N-substituted formamide deformylase</fullName>
        <ecNumber evidence="2">3.5.1.91</ecNumber>
    </submittedName>
</protein>
<dbReference type="Gene3D" id="3.10.310.70">
    <property type="match status" value="1"/>
</dbReference>
<dbReference type="OrthoDB" id="5734927at2"/>
<dbReference type="EC" id="3.5.1.91" evidence="2"/>
<evidence type="ECO:0000259" key="1">
    <source>
        <dbReference type="Pfam" id="PF07969"/>
    </source>
</evidence>
<evidence type="ECO:0000313" key="2">
    <source>
        <dbReference type="EMBL" id="CAA0103801.1"/>
    </source>
</evidence>
<evidence type="ECO:0000313" key="3">
    <source>
        <dbReference type="Proteomes" id="UP000434580"/>
    </source>
</evidence>
<dbReference type="Proteomes" id="UP000434580">
    <property type="component" value="Unassembled WGS sequence"/>
</dbReference>
<dbReference type="SUPFAM" id="SSF51556">
    <property type="entry name" value="Metallo-dependent hydrolases"/>
    <property type="match status" value="1"/>
</dbReference>
<proteinExistence type="predicted"/>
<dbReference type="Gene3D" id="3.20.20.140">
    <property type="entry name" value="Metal-dependent hydrolases"/>
    <property type="match status" value="1"/>
</dbReference>
<keyword evidence="2" id="KW-0378">Hydrolase</keyword>
<reference evidence="2 3" key="1">
    <citation type="submission" date="2019-11" db="EMBL/GenBank/DDBJ databases">
        <authorList>
            <person name="Holert J."/>
        </authorList>
    </citation>
    <scope>NUCLEOTIDE SEQUENCE [LARGE SCALE GENOMIC DNA]</scope>
    <source>
        <strain evidence="2">BC5_2</strain>
    </source>
</reference>
<dbReference type="EMBL" id="CACSII010000012">
    <property type="protein sequence ID" value="CAA0103801.1"/>
    <property type="molecule type" value="Genomic_DNA"/>
</dbReference>
<dbReference type="AlphaFoldDB" id="A0A5S9PJ25"/>
<dbReference type="Gene3D" id="2.30.40.10">
    <property type="entry name" value="Urease, subunit C, domain 1"/>
    <property type="match status" value="1"/>
</dbReference>
<dbReference type="PANTHER" id="PTHR22642:SF2">
    <property type="entry name" value="PROTEIN LONG AFTER FAR-RED 3"/>
    <property type="match status" value="1"/>
</dbReference>
<organism evidence="2 3">
    <name type="scientific">BD1-7 clade bacterium</name>
    <dbReference type="NCBI Taxonomy" id="2029982"/>
    <lineage>
        <taxon>Bacteria</taxon>
        <taxon>Pseudomonadati</taxon>
        <taxon>Pseudomonadota</taxon>
        <taxon>Gammaproteobacteria</taxon>
        <taxon>Cellvibrionales</taxon>
        <taxon>Spongiibacteraceae</taxon>
        <taxon>BD1-7 clade</taxon>
    </lineage>
</organism>
<dbReference type="PANTHER" id="PTHR22642">
    <property type="entry name" value="IMIDAZOLONEPROPIONASE"/>
    <property type="match status" value="1"/>
</dbReference>
<gene>
    <name evidence="2" type="primary">nfdA</name>
    <name evidence="2" type="ORF">DPBNPPHM_00991</name>
</gene>
<dbReference type="InterPro" id="IPR032466">
    <property type="entry name" value="Metal_Hydrolase"/>
</dbReference>
<feature type="domain" description="Amidohydrolase 3" evidence="1">
    <location>
        <begin position="348"/>
        <end position="757"/>
    </location>
</feature>
<dbReference type="GO" id="GO:0016810">
    <property type="term" value="F:hydrolase activity, acting on carbon-nitrogen (but not peptide) bonds"/>
    <property type="evidence" value="ECO:0007669"/>
    <property type="project" value="InterPro"/>
</dbReference>